<comment type="function">
    <text evidence="2">Catalyzes the epimerization of the C3' and C5'positions of dTDP-6-deoxy-D-xylo-4-hexulose, forming dTDP-6-deoxy-L-lyxo-4-hexulose.</text>
</comment>
<proteinExistence type="predicted"/>
<dbReference type="PANTHER" id="PTHR21047:SF2">
    <property type="entry name" value="THYMIDINE DIPHOSPHO-4-KETO-RHAMNOSE 3,5-EPIMERASE"/>
    <property type="match status" value="1"/>
</dbReference>
<accession>A0ABS9KEV0</accession>
<dbReference type="InterPro" id="IPR014710">
    <property type="entry name" value="RmlC-like_jellyroll"/>
</dbReference>
<keyword evidence="9" id="KW-1185">Reference proteome</keyword>
<dbReference type="PANTHER" id="PTHR21047">
    <property type="entry name" value="DTDP-6-DEOXY-D-GLUCOSE-3,5 EPIMERASE"/>
    <property type="match status" value="1"/>
</dbReference>
<reference evidence="8" key="1">
    <citation type="submission" date="2022-01" db="EMBL/GenBank/DDBJ databases">
        <authorList>
            <person name="Wang Y."/>
        </authorList>
    </citation>
    <scope>NUCLEOTIDE SEQUENCE</scope>
    <source>
        <strain evidence="8">WB101</strain>
    </source>
</reference>
<dbReference type="RefSeq" id="WP_237854754.1">
    <property type="nucleotide sequence ID" value="NZ_JAKLWS010000015.1"/>
</dbReference>
<dbReference type="Gene3D" id="2.60.120.10">
    <property type="entry name" value="Jelly Rolls"/>
    <property type="match status" value="1"/>
</dbReference>
<sequence length="187" mass="21597">MEKTSGLISGKEIYQAELKNVKEHKDYRGSFSEIFQDHWNTCIEPVQWSLVKSKERVFRGMHLHKRHDEYFCLLTGHCLLALKDIRPGSPTEGVYSLYELFEEDLAALSFPKGLLHGWYFHTPSIHVQAVSEAYIDYGKDDNHGVIWNAPDLGIPWPMDEVILSERAQDFPTESELKASLGDWQPFE</sequence>
<dbReference type="Proteomes" id="UP001165366">
    <property type="component" value="Unassembled WGS sequence"/>
</dbReference>
<evidence type="ECO:0000313" key="8">
    <source>
        <dbReference type="EMBL" id="MCG2589393.1"/>
    </source>
</evidence>
<dbReference type="SUPFAM" id="SSF51182">
    <property type="entry name" value="RmlC-like cupins"/>
    <property type="match status" value="1"/>
</dbReference>
<evidence type="ECO:0000256" key="2">
    <source>
        <dbReference type="ARBA" id="ARBA00001997"/>
    </source>
</evidence>
<evidence type="ECO:0000313" key="9">
    <source>
        <dbReference type="Proteomes" id="UP001165366"/>
    </source>
</evidence>
<evidence type="ECO:0000256" key="3">
    <source>
        <dbReference type="ARBA" id="ARBA00012098"/>
    </source>
</evidence>
<evidence type="ECO:0000256" key="6">
    <source>
        <dbReference type="ARBA" id="ARBA00031424"/>
    </source>
</evidence>
<dbReference type="Pfam" id="PF00908">
    <property type="entry name" value="dTDP_sugar_isom"/>
    <property type="match status" value="1"/>
</dbReference>
<evidence type="ECO:0000256" key="4">
    <source>
        <dbReference type="ARBA" id="ARBA00019595"/>
    </source>
</evidence>
<reference evidence="8" key="2">
    <citation type="submission" date="2024-05" db="EMBL/GenBank/DDBJ databases">
        <title>Rhodohalobacter halophilus gen. nov., sp. nov., a moderately halophilic member of the family Balneolaceae.</title>
        <authorList>
            <person name="Xia J."/>
        </authorList>
    </citation>
    <scope>NUCLEOTIDE SEQUENCE</scope>
    <source>
        <strain evidence="8">WB101</strain>
    </source>
</reference>
<comment type="caution">
    <text evidence="8">The sequence shown here is derived from an EMBL/GenBank/DDBJ whole genome shotgun (WGS) entry which is preliminary data.</text>
</comment>
<comment type="catalytic activity">
    <reaction evidence="1">
        <text>dTDP-4-dehydro-6-deoxy-alpha-D-glucose = dTDP-4-dehydro-beta-L-rhamnose</text>
        <dbReference type="Rhea" id="RHEA:16969"/>
        <dbReference type="ChEBI" id="CHEBI:57649"/>
        <dbReference type="ChEBI" id="CHEBI:62830"/>
        <dbReference type="EC" id="5.1.3.13"/>
    </reaction>
</comment>
<evidence type="ECO:0000256" key="7">
    <source>
        <dbReference type="ARBA" id="ARBA00033311"/>
    </source>
</evidence>
<evidence type="ECO:0000256" key="1">
    <source>
        <dbReference type="ARBA" id="ARBA00001298"/>
    </source>
</evidence>
<dbReference type="EMBL" id="JAKLWS010000015">
    <property type="protein sequence ID" value="MCG2589393.1"/>
    <property type="molecule type" value="Genomic_DNA"/>
</dbReference>
<evidence type="ECO:0000256" key="5">
    <source>
        <dbReference type="ARBA" id="ARBA00029758"/>
    </source>
</evidence>
<dbReference type="EC" id="5.1.3.13" evidence="3"/>
<dbReference type="InterPro" id="IPR000888">
    <property type="entry name" value="RmlC-like"/>
</dbReference>
<dbReference type="InterPro" id="IPR011051">
    <property type="entry name" value="RmlC_Cupin_sf"/>
</dbReference>
<protein>
    <recommendedName>
        <fullName evidence="4">dTDP-4-dehydrorhamnose 3,5-epimerase</fullName>
        <ecNumber evidence="3">5.1.3.13</ecNumber>
    </recommendedName>
    <alternativeName>
        <fullName evidence="6">Thymidine diphospho-4-keto-rhamnose 3,5-epimerase</fullName>
    </alternativeName>
    <alternativeName>
        <fullName evidence="5">dTDP-4-keto-6-deoxyglucose 3,5-epimerase</fullName>
    </alternativeName>
    <alternativeName>
        <fullName evidence="7">dTDP-6-deoxy-D-xylo-4-hexulose 3,5-epimerase</fullName>
    </alternativeName>
</protein>
<name>A0ABS9KEV0_9BACT</name>
<gene>
    <name evidence="8" type="ORF">L6773_12510</name>
</gene>
<organism evidence="8 9">
    <name type="scientific">Rhodohalobacter sulfatireducens</name>
    <dbReference type="NCBI Taxonomy" id="2911366"/>
    <lineage>
        <taxon>Bacteria</taxon>
        <taxon>Pseudomonadati</taxon>
        <taxon>Balneolota</taxon>
        <taxon>Balneolia</taxon>
        <taxon>Balneolales</taxon>
        <taxon>Balneolaceae</taxon>
        <taxon>Rhodohalobacter</taxon>
    </lineage>
</organism>